<proteinExistence type="predicted"/>
<dbReference type="CDD" id="cd08168">
    <property type="entry name" value="Cytochrom_C3"/>
    <property type="match status" value="1"/>
</dbReference>
<dbReference type="EMBL" id="AP027151">
    <property type="protein sequence ID" value="BDV43221.1"/>
    <property type="molecule type" value="Genomic_DNA"/>
</dbReference>
<sequence>MIRFFSILLAVVSWASFAGAADMIVFPAKNGNVIFNHKRHTEMLTDCRNCHNKAPGKIANFGKEYAHKTCKGCHEIRGTGPTRCGLCHRK</sequence>
<feature type="domain" description="Cytochrome c7-like" evidence="7">
    <location>
        <begin position="33"/>
        <end position="89"/>
    </location>
</feature>
<dbReference type="InterPro" id="IPR053591">
    <property type="entry name" value="Cytochrome_c"/>
</dbReference>
<keyword evidence="6" id="KW-0732">Signal</keyword>
<evidence type="ECO:0000259" key="7">
    <source>
        <dbReference type="Pfam" id="PF14522"/>
    </source>
</evidence>
<feature type="chain" id="PRO_5046532951" evidence="6">
    <location>
        <begin position="21"/>
        <end position="90"/>
    </location>
</feature>
<dbReference type="InterPro" id="IPR029467">
    <property type="entry name" value="Cyt_c7-like"/>
</dbReference>
<evidence type="ECO:0000313" key="9">
    <source>
        <dbReference type="Proteomes" id="UP001317705"/>
    </source>
</evidence>
<dbReference type="Gene3D" id="3.90.10.10">
    <property type="entry name" value="Cytochrome C3"/>
    <property type="match status" value="1"/>
</dbReference>
<evidence type="ECO:0000256" key="3">
    <source>
        <dbReference type="ARBA" id="ARBA00022723"/>
    </source>
</evidence>
<evidence type="ECO:0000256" key="2">
    <source>
        <dbReference type="ARBA" id="ARBA00022617"/>
    </source>
</evidence>
<dbReference type="SUPFAM" id="SSF48695">
    <property type="entry name" value="Multiheme cytochromes"/>
    <property type="match status" value="1"/>
</dbReference>
<keyword evidence="3" id="KW-0479">Metal-binding</keyword>
<dbReference type="RefSeq" id="WP_281999332.1">
    <property type="nucleotide sequence ID" value="NZ_AP027151.1"/>
</dbReference>
<gene>
    <name evidence="8" type="primary">ppcE</name>
    <name evidence="8" type="ORF">GURASL_21440</name>
</gene>
<protein>
    <submittedName>
        <fullName evidence="8">Cytochrome c</fullName>
    </submittedName>
</protein>
<keyword evidence="4" id="KW-0249">Electron transport</keyword>
<dbReference type="PRINTS" id="PR00609">
    <property type="entry name" value="CYTOCHROMEC3"/>
</dbReference>
<dbReference type="NCBIfam" id="NF043011">
    <property type="entry name" value="CytC7_Geobact"/>
    <property type="match status" value="1"/>
</dbReference>
<dbReference type="InterPro" id="IPR002322">
    <property type="entry name" value="Cyt_c_III"/>
</dbReference>
<reference evidence="8 9" key="1">
    <citation type="submission" date="2022-12" db="EMBL/GenBank/DDBJ databases">
        <title>Polyphasic characterization of Geotalea uranireducens NIT-SL11 newly isolated from a complex of sewage sludge and microbially reduced graphene oxide.</title>
        <authorList>
            <person name="Xie L."/>
            <person name="Yoshida N."/>
            <person name="Meng L."/>
        </authorList>
    </citation>
    <scope>NUCLEOTIDE SEQUENCE [LARGE SCALE GENOMIC DNA]</scope>
    <source>
        <strain evidence="8 9">NIT-SL11</strain>
    </source>
</reference>
<evidence type="ECO:0000256" key="4">
    <source>
        <dbReference type="ARBA" id="ARBA00022982"/>
    </source>
</evidence>
<organism evidence="8 9">
    <name type="scientific">Geotalea uraniireducens</name>
    <dbReference type="NCBI Taxonomy" id="351604"/>
    <lineage>
        <taxon>Bacteria</taxon>
        <taxon>Pseudomonadati</taxon>
        <taxon>Thermodesulfobacteriota</taxon>
        <taxon>Desulfuromonadia</taxon>
        <taxon>Geobacterales</taxon>
        <taxon>Geobacteraceae</taxon>
        <taxon>Geotalea</taxon>
    </lineage>
</organism>
<keyword evidence="5" id="KW-0408">Iron</keyword>
<keyword evidence="2" id="KW-0349">Heme</keyword>
<dbReference type="Pfam" id="PF14522">
    <property type="entry name" value="Cytochrome_C7"/>
    <property type="match status" value="1"/>
</dbReference>
<name>A0ABN6VVQ0_9BACT</name>
<evidence type="ECO:0000256" key="5">
    <source>
        <dbReference type="ARBA" id="ARBA00023004"/>
    </source>
</evidence>
<evidence type="ECO:0000256" key="6">
    <source>
        <dbReference type="SAM" id="SignalP"/>
    </source>
</evidence>
<dbReference type="Proteomes" id="UP001317705">
    <property type="component" value="Chromosome"/>
</dbReference>
<feature type="signal peptide" evidence="6">
    <location>
        <begin position="1"/>
        <end position="20"/>
    </location>
</feature>
<keyword evidence="9" id="KW-1185">Reference proteome</keyword>
<keyword evidence="1" id="KW-0813">Transport</keyword>
<evidence type="ECO:0000256" key="1">
    <source>
        <dbReference type="ARBA" id="ARBA00022448"/>
    </source>
</evidence>
<dbReference type="InterPro" id="IPR036280">
    <property type="entry name" value="Multihaem_cyt_sf"/>
</dbReference>
<accession>A0ABN6VVQ0</accession>
<evidence type="ECO:0000313" key="8">
    <source>
        <dbReference type="EMBL" id="BDV43221.1"/>
    </source>
</evidence>